<evidence type="ECO:0000259" key="2">
    <source>
        <dbReference type="Pfam" id="PF09990"/>
    </source>
</evidence>
<keyword evidence="1" id="KW-1133">Transmembrane helix</keyword>
<dbReference type="AlphaFoldDB" id="A0A6G1I6T6"/>
<proteinExistence type="predicted"/>
<feature type="domain" description="DUF2231" evidence="2">
    <location>
        <begin position="23"/>
        <end position="194"/>
    </location>
</feature>
<keyword evidence="4" id="KW-1185">Reference proteome</keyword>
<feature type="transmembrane region" description="Helical" evidence="1">
    <location>
        <begin position="131"/>
        <end position="150"/>
    </location>
</feature>
<accession>A0A6G1I6T6</accession>
<keyword evidence="1" id="KW-0812">Transmembrane</keyword>
<feature type="transmembrane region" description="Helical" evidence="1">
    <location>
        <begin position="162"/>
        <end position="181"/>
    </location>
</feature>
<organism evidence="3 4">
    <name type="scientific">Trichodelitschia bisporula</name>
    <dbReference type="NCBI Taxonomy" id="703511"/>
    <lineage>
        <taxon>Eukaryota</taxon>
        <taxon>Fungi</taxon>
        <taxon>Dikarya</taxon>
        <taxon>Ascomycota</taxon>
        <taxon>Pezizomycotina</taxon>
        <taxon>Dothideomycetes</taxon>
        <taxon>Dothideomycetes incertae sedis</taxon>
        <taxon>Phaeotrichales</taxon>
        <taxon>Phaeotrichaceae</taxon>
        <taxon>Trichodelitschia</taxon>
    </lineage>
</organism>
<dbReference type="OrthoDB" id="2580011at2759"/>
<evidence type="ECO:0000313" key="4">
    <source>
        <dbReference type="Proteomes" id="UP000799640"/>
    </source>
</evidence>
<sequence>MSNTNITKKAEDIALGKIGSNSHPAHPATVHYPLAFFTASYGLDIVYGLATHPATKSLTNSVVNFAPHLLDAAKFSHYANVLGLLTAFPAIATGGAELLAMIRGQDLANKFKKSDDKTKTAAKMHPKMKMAFAHAVLNDAVFLVSAYNWWTRRSVPYYIPGTANVWLSALAMGMLMASGYLGGQMVYRHGVGVERQGTAKRLKEEGKAE</sequence>
<reference evidence="3" key="1">
    <citation type="journal article" date="2020" name="Stud. Mycol.">
        <title>101 Dothideomycetes genomes: a test case for predicting lifestyles and emergence of pathogens.</title>
        <authorList>
            <person name="Haridas S."/>
            <person name="Albert R."/>
            <person name="Binder M."/>
            <person name="Bloem J."/>
            <person name="Labutti K."/>
            <person name="Salamov A."/>
            <person name="Andreopoulos B."/>
            <person name="Baker S."/>
            <person name="Barry K."/>
            <person name="Bills G."/>
            <person name="Bluhm B."/>
            <person name="Cannon C."/>
            <person name="Castanera R."/>
            <person name="Culley D."/>
            <person name="Daum C."/>
            <person name="Ezra D."/>
            <person name="Gonzalez J."/>
            <person name="Henrissat B."/>
            <person name="Kuo A."/>
            <person name="Liang C."/>
            <person name="Lipzen A."/>
            <person name="Lutzoni F."/>
            <person name="Magnuson J."/>
            <person name="Mondo S."/>
            <person name="Nolan M."/>
            <person name="Ohm R."/>
            <person name="Pangilinan J."/>
            <person name="Park H.-J."/>
            <person name="Ramirez L."/>
            <person name="Alfaro M."/>
            <person name="Sun H."/>
            <person name="Tritt A."/>
            <person name="Yoshinaga Y."/>
            <person name="Zwiers L.-H."/>
            <person name="Turgeon B."/>
            <person name="Goodwin S."/>
            <person name="Spatafora J."/>
            <person name="Crous P."/>
            <person name="Grigoriev I."/>
        </authorList>
    </citation>
    <scope>NUCLEOTIDE SEQUENCE</scope>
    <source>
        <strain evidence="3">CBS 262.69</strain>
    </source>
</reference>
<gene>
    <name evidence="3" type="ORF">EJ06DRAFT_579719</name>
</gene>
<dbReference type="EMBL" id="ML996689">
    <property type="protein sequence ID" value="KAF2403779.1"/>
    <property type="molecule type" value="Genomic_DNA"/>
</dbReference>
<evidence type="ECO:0000256" key="1">
    <source>
        <dbReference type="SAM" id="Phobius"/>
    </source>
</evidence>
<dbReference type="Proteomes" id="UP000799640">
    <property type="component" value="Unassembled WGS sequence"/>
</dbReference>
<protein>
    <recommendedName>
        <fullName evidence="2">DUF2231 domain-containing protein</fullName>
    </recommendedName>
</protein>
<evidence type="ECO:0000313" key="3">
    <source>
        <dbReference type="EMBL" id="KAF2403779.1"/>
    </source>
</evidence>
<dbReference type="InterPro" id="IPR019251">
    <property type="entry name" value="DUF2231_TM"/>
</dbReference>
<name>A0A6G1I6T6_9PEZI</name>
<dbReference type="Pfam" id="PF09990">
    <property type="entry name" value="DUF2231"/>
    <property type="match status" value="1"/>
</dbReference>
<keyword evidence="1" id="KW-0472">Membrane</keyword>